<evidence type="ECO:0000313" key="1">
    <source>
        <dbReference type="EMBL" id="QRC94042.1"/>
    </source>
</evidence>
<keyword evidence="2" id="KW-1185">Reference proteome</keyword>
<dbReference type="EMBL" id="CP069026">
    <property type="protein sequence ID" value="QRC94042.1"/>
    <property type="molecule type" value="Genomic_DNA"/>
</dbReference>
<proteinExistence type="predicted"/>
<sequence>MTCTGCARDRVYLRKKSKHRAYQEWLHSTTQRTAAPDLHMRPASRALQARARGVWI</sequence>
<dbReference type="VEuPathDB" id="FungiDB:JI435_405040"/>
<gene>
    <name evidence="1" type="ORF">JI435_405040</name>
</gene>
<protein>
    <submittedName>
        <fullName evidence="1">Uncharacterized protein</fullName>
    </submittedName>
</protein>
<dbReference type="AlphaFoldDB" id="A0A7U2EWJ7"/>
<evidence type="ECO:0000313" key="2">
    <source>
        <dbReference type="Proteomes" id="UP000663193"/>
    </source>
</evidence>
<accession>A0A7U2EWJ7</accession>
<organism evidence="1 2">
    <name type="scientific">Phaeosphaeria nodorum (strain SN15 / ATCC MYA-4574 / FGSC 10173)</name>
    <name type="common">Glume blotch fungus</name>
    <name type="synonym">Parastagonospora nodorum</name>
    <dbReference type="NCBI Taxonomy" id="321614"/>
    <lineage>
        <taxon>Eukaryota</taxon>
        <taxon>Fungi</taxon>
        <taxon>Dikarya</taxon>
        <taxon>Ascomycota</taxon>
        <taxon>Pezizomycotina</taxon>
        <taxon>Dothideomycetes</taxon>
        <taxon>Pleosporomycetidae</taxon>
        <taxon>Pleosporales</taxon>
        <taxon>Pleosporineae</taxon>
        <taxon>Phaeosphaeriaceae</taxon>
        <taxon>Parastagonospora</taxon>
    </lineage>
</organism>
<reference evidence="2" key="1">
    <citation type="journal article" date="2021" name="BMC Genomics">
        <title>Chromosome-level genome assembly and manually-curated proteome of model necrotroph Parastagonospora nodorum Sn15 reveals a genome-wide trove of candidate effector homologs, and redundancy of virulence-related functions within an accessory chromosome.</title>
        <authorList>
            <person name="Bertazzoni S."/>
            <person name="Jones D.A.B."/>
            <person name="Phan H.T."/>
            <person name="Tan K.-C."/>
            <person name="Hane J.K."/>
        </authorList>
    </citation>
    <scope>NUCLEOTIDE SEQUENCE [LARGE SCALE GENOMIC DNA]</scope>
    <source>
        <strain evidence="2">SN15 / ATCC MYA-4574 / FGSC 10173)</strain>
    </source>
</reference>
<dbReference type="Proteomes" id="UP000663193">
    <property type="component" value="Chromosome 4"/>
</dbReference>
<name>A0A7U2EWJ7_PHANO</name>